<dbReference type="Gene3D" id="3.40.50.2000">
    <property type="entry name" value="Glycogen Phosphorylase B"/>
    <property type="match status" value="2"/>
</dbReference>
<gene>
    <name evidence="1" type="ORF">D6B99_12785</name>
</gene>
<protein>
    <recommendedName>
        <fullName evidence="3">Glycosyltransferase family 1 protein</fullName>
    </recommendedName>
</protein>
<accession>A0A386HR14</accession>
<evidence type="ECO:0008006" key="3">
    <source>
        <dbReference type="Google" id="ProtNLM"/>
    </source>
</evidence>
<reference evidence="1 2" key="1">
    <citation type="submission" date="2018-09" db="EMBL/GenBank/DDBJ databases">
        <title>Arachidicoccus sp. nov., a bacterium isolated from soil.</title>
        <authorList>
            <person name="Weon H.-Y."/>
            <person name="Kwon S.-W."/>
            <person name="Lee S.A."/>
        </authorList>
    </citation>
    <scope>NUCLEOTIDE SEQUENCE [LARGE SCALE GENOMIC DNA]</scope>
    <source>
        <strain evidence="1 2">KIS59-12</strain>
    </source>
</reference>
<dbReference type="RefSeq" id="WP_119989098.1">
    <property type="nucleotide sequence ID" value="NZ_CP032489.1"/>
</dbReference>
<dbReference type="KEGG" id="ark:D6B99_12785"/>
<name>A0A386HR14_9BACT</name>
<sequence length="373" mass="43235">MRWITVKQRESLNEFSYATYIFNIIADDFLSHGGVVSELVDDEKVDTHCYGKRDTLYVINAPDDNEIMMKLWYAVHLPKIVKQLNVEKVIYLNGLLGSHKMIRQPQIMMLFGMEYFINPKKASRWQQLSLKRIAQNVTNASRVFTYSASAIDTLGTILNAGLSAKIKTFQPVPHDSFKVLSWEEKESTKETYSHGCEYFLLKSSGEQIEEILTYLKAFSYFKKWQKSSMKLIMLVDAKMISNVIFKEMLSTYYFREDIILFSEMSRAEYHLLLASAYGFLMLTDRDSDLTYVLEALQCNTLVMTFDSPSIRELAKNAPYFIEGKSFSEIGQAMIDVYKSENMRLAHIQNGLYISSSFSYESNKNILMNWLRES</sequence>
<dbReference type="AlphaFoldDB" id="A0A386HR14"/>
<dbReference type="Proteomes" id="UP000266118">
    <property type="component" value="Chromosome"/>
</dbReference>
<dbReference type="SUPFAM" id="SSF53756">
    <property type="entry name" value="UDP-Glycosyltransferase/glycogen phosphorylase"/>
    <property type="match status" value="1"/>
</dbReference>
<evidence type="ECO:0000313" key="1">
    <source>
        <dbReference type="EMBL" id="AYD48398.1"/>
    </source>
</evidence>
<dbReference type="OrthoDB" id="9801609at2"/>
<organism evidence="1 2">
    <name type="scientific">Arachidicoccus soli</name>
    <dbReference type="NCBI Taxonomy" id="2341117"/>
    <lineage>
        <taxon>Bacteria</taxon>
        <taxon>Pseudomonadati</taxon>
        <taxon>Bacteroidota</taxon>
        <taxon>Chitinophagia</taxon>
        <taxon>Chitinophagales</taxon>
        <taxon>Chitinophagaceae</taxon>
        <taxon>Arachidicoccus</taxon>
    </lineage>
</organism>
<evidence type="ECO:0000313" key="2">
    <source>
        <dbReference type="Proteomes" id="UP000266118"/>
    </source>
</evidence>
<proteinExistence type="predicted"/>
<dbReference type="EMBL" id="CP032489">
    <property type="protein sequence ID" value="AYD48398.1"/>
    <property type="molecule type" value="Genomic_DNA"/>
</dbReference>
<keyword evidence="2" id="KW-1185">Reference proteome</keyword>